<evidence type="ECO:0000313" key="1">
    <source>
        <dbReference type="EMBL" id="KIM69401.1"/>
    </source>
</evidence>
<protein>
    <submittedName>
        <fullName evidence="1">Uncharacterized protein</fullName>
    </submittedName>
</protein>
<dbReference type="InParanoid" id="A0A0C3ENF6"/>
<keyword evidence="2" id="KW-1185">Reference proteome</keyword>
<dbReference type="AlphaFoldDB" id="A0A0C3ENF6"/>
<accession>A0A0C3ENF6</accession>
<dbReference type="HOGENOM" id="CLU_2813915_0_0_1"/>
<sequence>MRVPWMLLGIFLSFVISWFPVQNIIWTMTFVPDVTVRIPVQHNAFGAVVESAFRSDSSTLYIFRLCR</sequence>
<organism evidence="1 2">
    <name type="scientific">Scleroderma citrinum Foug A</name>
    <dbReference type="NCBI Taxonomy" id="1036808"/>
    <lineage>
        <taxon>Eukaryota</taxon>
        <taxon>Fungi</taxon>
        <taxon>Dikarya</taxon>
        <taxon>Basidiomycota</taxon>
        <taxon>Agaricomycotina</taxon>
        <taxon>Agaricomycetes</taxon>
        <taxon>Agaricomycetidae</taxon>
        <taxon>Boletales</taxon>
        <taxon>Sclerodermatineae</taxon>
        <taxon>Sclerodermataceae</taxon>
        <taxon>Scleroderma</taxon>
    </lineage>
</organism>
<name>A0A0C3ENF6_9AGAM</name>
<gene>
    <name evidence="1" type="ORF">SCLCIDRAFT_1207809</name>
</gene>
<reference evidence="2" key="2">
    <citation type="submission" date="2015-01" db="EMBL/GenBank/DDBJ databases">
        <title>Evolutionary Origins and Diversification of the Mycorrhizal Mutualists.</title>
        <authorList>
            <consortium name="DOE Joint Genome Institute"/>
            <consortium name="Mycorrhizal Genomics Consortium"/>
            <person name="Kohler A."/>
            <person name="Kuo A."/>
            <person name="Nagy L.G."/>
            <person name="Floudas D."/>
            <person name="Copeland A."/>
            <person name="Barry K.W."/>
            <person name="Cichocki N."/>
            <person name="Veneault-Fourrey C."/>
            <person name="LaButti K."/>
            <person name="Lindquist E.A."/>
            <person name="Lipzen A."/>
            <person name="Lundell T."/>
            <person name="Morin E."/>
            <person name="Murat C."/>
            <person name="Riley R."/>
            <person name="Ohm R."/>
            <person name="Sun H."/>
            <person name="Tunlid A."/>
            <person name="Henrissat B."/>
            <person name="Grigoriev I.V."/>
            <person name="Hibbett D.S."/>
            <person name="Martin F."/>
        </authorList>
    </citation>
    <scope>NUCLEOTIDE SEQUENCE [LARGE SCALE GENOMIC DNA]</scope>
    <source>
        <strain evidence="2">Foug A</strain>
    </source>
</reference>
<proteinExistence type="predicted"/>
<evidence type="ECO:0000313" key="2">
    <source>
        <dbReference type="Proteomes" id="UP000053989"/>
    </source>
</evidence>
<dbReference type="Proteomes" id="UP000053989">
    <property type="component" value="Unassembled WGS sequence"/>
</dbReference>
<dbReference type="EMBL" id="KN822006">
    <property type="protein sequence ID" value="KIM69401.1"/>
    <property type="molecule type" value="Genomic_DNA"/>
</dbReference>
<reference evidence="1 2" key="1">
    <citation type="submission" date="2014-04" db="EMBL/GenBank/DDBJ databases">
        <authorList>
            <consortium name="DOE Joint Genome Institute"/>
            <person name="Kuo A."/>
            <person name="Kohler A."/>
            <person name="Nagy L.G."/>
            <person name="Floudas D."/>
            <person name="Copeland A."/>
            <person name="Barry K.W."/>
            <person name="Cichocki N."/>
            <person name="Veneault-Fourrey C."/>
            <person name="LaButti K."/>
            <person name="Lindquist E.A."/>
            <person name="Lipzen A."/>
            <person name="Lundell T."/>
            <person name="Morin E."/>
            <person name="Murat C."/>
            <person name="Sun H."/>
            <person name="Tunlid A."/>
            <person name="Henrissat B."/>
            <person name="Grigoriev I.V."/>
            <person name="Hibbett D.S."/>
            <person name="Martin F."/>
            <person name="Nordberg H.P."/>
            <person name="Cantor M.N."/>
            <person name="Hua S.X."/>
        </authorList>
    </citation>
    <scope>NUCLEOTIDE SEQUENCE [LARGE SCALE GENOMIC DNA]</scope>
    <source>
        <strain evidence="1 2">Foug A</strain>
    </source>
</reference>